<evidence type="ECO:0000313" key="1">
    <source>
        <dbReference type="EMBL" id="MBB4066780.1"/>
    </source>
</evidence>
<gene>
    <name evidence="1" type="ORF">GGR23_003998</name>
</gene>
<protein>
    <submittedName>
        <fullName evidence="1">Uncharacterized protein</fullName>
    </submittedName>
</protein>
<evidence type="ECO:0000313" key="2">
    <source>
        <dbReference type="Proteomes" id="UP000528286"/>
    </source>
</evidence>
<dbReference type="AlphaFoldDB" id="A0A7W6J8K6"/>
<sequence length="39" mass="4493">MRTTLADILLRVSCWLHRRSVEAKNAALWVLGARNQSKQ</sequence>
<dbReference type="Proteomes" id="UP000528286">
    <property type="component" value="Unassembled WGS sequence"/>
</dbReference>
<reference evidence="1 2" key="1">
    <citation type="submission" date="2020-08" db="EMBL/GenBank/DDBJ databases">
        <title>Genomic Encyclopedia of Type Strains, Phase IV (KMG-IV): sequencing the most valuable type-strain genomes for metagenomic binning, comparative biology and taxonomic classification.</title>
        <authorList>
            <person name="Goeker M."/>
        </authorList>
    </citation>
    <scope>NUCLEOTIDE SEQUENCE [LARGE SCALE GENOMIC DNA]</scope>
    <source>
        <strain evidence="1 2">DSM 29853</strain>
    </source>
</reference>
<proteinExistence type="predicted"/>
<name>A0A7W6J8K6_9HYPH</name>
<comment type="caution">
    <text evidence="1">The sequence shown here is derived from an EMBL/GenBank/DDBJ whole genome shotgun (WGS) entry which is preliminary data.</text>
</comment>
<keyword evidence="2" id="KW-1185">Reference proteome</keyword>
<accession>A0A7W6J8K6</accession>
<dbReference type="EMBL" id="JACIEZ010000011">
    <property type="protein sequence ID" value="MBB4066780.1"/>
    <property type="molecule type" value="Genomic_DNA"/>
</dbReference>
<organism evidence="1 2">
    <name type="scientific">Gellertiella hungarica</name>
    <dbReference type="NCBI Taxonomy" id="1572859"/>
    <lineage>
        <taxon>Bacteria</taxon>
        <taxon>Pseudomonadati</taxon>
        <taxon>Pseudomonadota</taxon>
        <taxon>Alphaproteobacteria</taxon>
        <taxon>Hyphomicrobiales</taxon>
        <taxon>Rhizobiaceae</taxon>
        <taxon>Gellertiella</taxon>
    </lineage>
</organism>